<dbReference type="RefSeq" id="WP_235294150.1">
    <property type="nucleotide sequence ID" value="NZ_BSOH01000011.1"/>
</dbReference>
<keyword evidence="1" id="KW-0862">Zinc</keyword>
<keyword evidence="4" id="KW-1185">Reference proteome</keyword>
<dbReference type="EMBL" id="BSOH01000011">
    <property type="protein sequence ID" value="GLR17443.1"/>
    <property type="molecule type" value="Genomic_DNA"/>
</dbReference>
<dbReference type="Proteomes" id="UP001156666">
    <property type="component" value="Unassembled WGS sequence"/>
</dbReference>
<proteinExistence type="predicted"/>
<evidence type="ECO:0000313" key="3">
    <source>
        <dbReference type="EMBL" id="GLR17443.1"/>
    </source>
</evidence>
<name>A0AA37WDZ7_9BACT</name>
<keyword evidence="1" id="KW-0479">Metal-binding</keyword>
<dbReference type="GO" id="GO:0008270">
    <property type="term" value="F:zinc ion binding"/>
    <property type="evidence" value="ECO:0007669"/>
    <property type="project" value="UniProtKB-KW"/>
</dbReference>
<keyword evidence="1" id="KW-0863">Zinc-finger</keyword>
<dbReference type="AlphaFoldDB" id="A0AA37WDZ7"/>
<sequence length="553" mass="65085">MNFSLEHFELHFPPEIIAPGEALYEKKAVLEFEEVEKNLWSYEIKDGISYEIEILISPSKVLNYSCDCTYFTENGSCKHIIASLYHLRLLKTKNVKQGAKVVRSVPKKLSIPNILNQIDPEDLKNFVRTFAKKNKKFSTSLKATFARSIELENNEDKYENILNSVIRPATGVDYRISFQNIKQFITISEQFDAQFDDAVSLKQYKEASYIIKTLMSKAAYVNHWTNSENEEILQAKKHFHKRFRLLIELDIAPSLRKDLVAFGLDLAERSYYHISHAEQNLLIILLNPLSLDSKETILNEILNRKLSSSLLHVYELEKLWTIRQYYIEKGIEVKEQKTPTLSSQSIYRISDRLYEFKAYKGLKDFLELFFINGQIRDAFLVKKYVQVLKQIGSKKELTDMAMTNLIIHKDMYFYRLLKESYPDTIDDFFETIKSKIAHKKLKEFQRLYLAILQEDDKVEELIDYMSTSNHAISHIYEFAEYISERSNRLTEVLIRISDLYLSEYMGIESSSEMKRLLIFLRKNKWDKELGKLQKHLLKGYEDRKSLKSEIKDL</sequence>
<evidence type="ECO:0000256" key="1">
    <source>
        <dbReference type="PROSITE-ProRule" id="PRU00325"/>
    </source>
</evidence>
<protein>
    <recommendedName>
        <fullName evidence="2">SWIM-type domain-containing protein</fullName>
    </recommendedName>
</protein>
<reference evidence="3" key="2">
    <citation type="submission" date="2023-01" db="EMBL/GenBank/DDBJ databases">
        <title>Draft genome sequence of Portibacter lacus strain NBRC 108769.</title>
        <authorList>
            <person name="Sun Q."/>
            <person name="Mori K."/>
        </authorList>
    </citation>
    <scope>NUCLEOTIDE SEQUENCE</scope>
    <source>
        <strain evidence="3">NBRC 108769</strain>
    </source>
</reference>
<feature type="domain" description="SWIM-type" evidence="2">
    <location>
        <begin position="50"/>
        <end position="88"/>
    </location>
</feature>
<organism evidence="3 4">
    <name type="scientific">Portibacter lacus</name>
    <dbReference type="NCBI Taxonomy" id="1099794"/>
    <lineage>
        <taxon>Bacteria</taxon>
        <taxon>Pseudomonadati</taxon>
        <taxon>Bacteroidota</taxon>
        <taxon>Saprospiria</taxon>
        <taxon>Saprospirales</taxon>
        <taxon>Haliscomenobacteraceae</taxon>
        <taxon>Portibacter</taxon>
    </lineage>
</organism>
<dbReference type="PROSITE" id="PS50966">
    <property type="entry name" value="ZF_SWIM"/>
    <property type="match status" value="1"/>
</dbReference>
<gene>
    <name evidence="3" type="ORF">GCM10007940_20580</name>
</gene>
<evidence type="ECO:0000313" key="4">
    <source>
        <dbReference type="Proteomes" id="UP001156666"/>
    </source>
</evidence>
<comment type="caution">
    <text evidence="3">The sequence shown here is derived from an EMBL/GenBank/DDBJ whole genome shotgun (WGS) entry which is preliminary data.</text>
</comment>
<evidence type="ECO:0000259" key="2">
    <source>
        <dbReference type="PROSITE" id="PS50966"/>
    </source>
</evidence>
<reference evidence="3" key="1">
    <citation type="journal article" date="2014" name="Int. J. Syst. Evol. Microbiol.">
        <title>Complete genome sequence of Corynebacterium casei LMG S-19264T (=DSM 44701T), isolated from a smear-ripened cheese.</title>
        <authorList>
            <consortium name="US DOE Joint Genome Institute (JGI-PGF)"/>
            <person name="Walter F."/>
            <person name="Albersmeier A."/>
            <person name="Kalinowski J."/>
            <person name="Ruckert C."/>
        </authorList>
    </citation>
    <scope>NUCLEOTIDE SEQUENCE</scope>
    <source>
        <strain evidence="3">NBRC 108769</strain>
    </source>
</reference>
<accession>A0AA37WDZ7</accession>
<dbReference type="InterPro" id="IPR007527">
    <property type="entry name" value="Znf_SWIM"/>
</dbReference>